<keyword evidence="2" id="KW-1185">Reference proteome</keyword>
<accession>A0A084ZHJ0</accession>
<dbReference type="Gene3D" id="2.40.160.20">
    <property type="match status" value="1"/>
</dbReference>
<dbReference type="SUPFAM" id="SSF56925">
    <property type="entry name" value="OMPA-like"/>
    <property type="match status" value="1"/>
</dbReference>
<reference evidence="2" key="1">
    <citation type="submission" date="2014-05" db="EMBL/GenBank/DDBJ databases">
        <title>ATOL: Assembling a taxonomically balanced genome-scale reconstruction of the evolutionary history of the Enterobacteriaceae.</title>
        <authorList>
            <person name="Plunkett G. III"/>
            <person name="Neeno-Eckwall E.C."/>
            <person name="Glasner J.D."/>
            <person name="Perna N.T."/>
        </authorList>
    </citation>
    <scope>NUCLEOTIDE SEQUENCE [LARGE SCALE GENOMIC DNA]</scope>
    <source>
        <strain evidence="2">ATCC 49490</strain>
    </source>
</reference>
<dbReference type="InterPro" id="IPR011250">
    <property type="entry name" value="OMP/PagP_B-barrel"/>
</dbReference>
<name>A0A084ZHJ0_9ENTR</name>
<dbReference type="AlphaFoldDB" id="A0A084ZHJ0"/>
<evidence type="ECO:0000313" key="2">
    <source>
        <dbReference type="Proteomes" id="UP000028630"/>
    </source>
</evidence>
<comment type="caution">
    <text evidence="1">The sequence shown here is derived from an EMBL/GenBank/DDBJ whole genome shotgun (WGS) entry which is preliminary data.</text>
</comment>
<dbReference type="Proteomes" id="UP000028630">
    <property type="component" value="Unassembled WGS sequence"/>
</dbReference>
<dbReference type="eggNOG" id="COG3637">
    <property type="taxonomic scope" value="Bacteria"/>
</dbReference>
<evidence type="ECO:0000313" key="1">
    <source>
        <dbReference type="EMBL" id="KFB96934.1"/>
    </source>
</evidence>
<organism evidence="1 2">
    <name type="scientific">Trabulsiella guamensis ATCC 49490</name>
    <dbReference type="NCBI Taxonomy" id="1005994"/>
    <lineage>
        <taxon>Bacteria</taxon>
        <taxon>Pseudomonadati</taxon>
        <taxon>Pseudomonadota</taxon>
        <taxon>Gammaproteobacteria</taxon>
        <taxon>Enterobacterales</taxon>
        <taxon>Enterobacteriaceae</taxon>
        <taxon>Trabulsiella</taxon>
    </lineage>
</organism>
<proteinExistence type="predicted"/>
<feature type="non-terminal residue" evidence="1">
    <location>
        <position position="71"/>
    </location>
</feature>
<sequence>MSGDDKQNYFLSGDSVDNRIDAKYYSLLVGPAYRINEYVSLYVLGGIAHVKATGKTRWINVNDDYVNHENT</sequence>
<gene>
    <name evidence="1" type="ORF">GTGU_04663</name>
</gene>
<dbReference type="EMBL" id="JMTB01000139">
    <property type="protein sequence ID" value="KFB96934.1"/>
    <property type="molecule type" value="Genomic_DNA"/>
</dbReference>
<protein>
    <submittedName>
        <fullName evidence="1">Ail/Lom family protein</fullName>
    </submittedName>
</protein>